<dbReference type="GO" id="GO:0106350">
    <property type="term" value="F:all-trans-octaprenyl-diphosphate synthase activity"/>
    <property type="evidence" value="ECO:0007669"/>
    <property type="project" value="UniProtKB-EC"/>
</dbReference>
<protein>
    <recommendedName>
        <fullName evidence="9">Octaprenyl diphosphate synthase</fullName>
        <ecNumber evidence="8">2.5.1.90</ecNumber>
    </recommendedName>
    <alternativeName>
        <fullName evidence="11">All-trans-octaprenyl-diphosphate synthase</fullName>
    </alternativeName>
    <alternativeName>
        <fullName evidence="10">Octaprenyl pyrophosphate synthase</fullName>
    </alternativeName>
</protein>
<dbReference type="RefSeq" id="WP_034415125.1">
    <property type="nucleotide sequence ID" value="NZ_JGVK01000033.1"/>
</dbReference>
<dbReference type="NCBIfam" id="NF008140">
    <property type="entry name" value="PRK10888.1"/>
    <property type="match status" value="1"/>
</dbReference>
<dbReference type="GO" id="GO:0046872">
    <property type="term" value="F:metal ion binding"/>
    <property type="evidence" value="ECO:0007669"/>
    <property type="project" value="UniProtKB-KW"/>
</dbReference>
<evidence type="ECO:0000256" key="7">
    <source>
        <dbReference type="ARBA" id="ARBA00055029"/>
    </source>
</evidence>
<dbReference type="AlphaFoldDB" id="A0A084CM22"/>
<dbReference type="PROSITE" id="PS00444">
    <property type="entry name" value="POLYPRENYL_SYNTHASE_2"/>
    <property type="match status" value="1"/>
</dbReference>
<dbReference type="OrthoDB" id="9805316at2"/>
<dbReference type="Proteomes" id="UP000053784">
    <property type="component" value="Unassembled WGS sequence"/>
</dbReference>
<comment type="cofactor">
    <cofactor evidence="1">
        <name>Mg(2+)</name>
        <dbReference type="ChEBI" id="CHEBI:18420"/>
    </cofactor>
</comment>
<dbReference type="eggNOG" id="COG0142">
    <property type="taxonomic scope" value="Bacteria"/>
</dbReference>
<name>A0A084CM22_9GAMM</name>
<dbReference type="STRING" id="1179155.CF67_09019"/>
<dbReference type="EMBL" id="JGVK01000033">
    <property type="protein sequence ID" value="KEY90851.1"/>
    <property type="molecule type" value="Genomic_DNA"/>
</dbReference>
<evidence type="ECO:0000313" key="13">
    <source>
        <dbReference type="EMBL" id="KEY90851.1"/>
    </source>
</evidence>
<dbReference type="CDD" id="cd00685">
    <property type="entry name" value="Trans_IPPS_HT"/>
    <property type="match status" value="1"/>
</dbReference>
<evidence type="ECO:0000256" key="4">
    <source>
        <dbReference type="ARBA" id="ARBA00022723"/>
    </source>
</evidence>
<dbReference type="PANTHER" id="PTHR12001">
    <property type="entry name" value="GERANYLGERANYL PYROPHOSPHATE SYNTHASE"/>
    <property type="match status" value="1"/>
</dbReference>
<dbReference type="InterPro" id="IPR000092">
    <property type="entry name" value="Polyprenyl_synt"/>
</dbReference>
<keyword evidence="14" id="KW-1185">Reference proteome</keyword>
<keyword evidence="5" id="KW-0460">Magnesium</keyword>
<keyword evidence="3 12" id="KW-0808">Transferase</keyword>
<comment type="catalytic activity">
    <reaction evidence="6">
        <text>5 isopentenyl diphosphate + (2E,6E)-farnesyl diphosphate = all-trans-octaprenyl diphosphate + 5 diphosphate</text>
        <dbReference type="Rhea" id="RHEA:27798"/>
        <dbReference type="ChEBI" id="CHEBI:33019"/>
        <dbReference type="ChEBI" id="CHEBI:57711"/>
        <dbReference type="ChEBI" id="CHEBI:128769"/>
        <dbReference type="ChEBI" id="CHEBI:175763"/>
        <dbReference type="EC" id="2.5.1.90"/>
    </reaction>
</comment>
<evidence type="ECO:0000256" key="9">
    <source>
        <dbReference type="ARBA" id="ARBA00072473"/>
    </source>
</evidence>
<evidence type="ECO:0000256" key="1">
    <source>
        <dbReference type="ARBA" id="ARBA00001946"/>
    </source>
</evidence>
<evidence type="ECO:0000256" key="12">
    <source>
        <dbReference type="RuleBase" id="RU004466"/>
    </source>
</evidence>
<organism evidence="13 14">
    <name type="scientific">Candidatus Photodesmus blepharonis</name>
    <dbReference type="NCBI Taxonomy" id="1179155"/>
    <lineage>
        <taxon>Bacteria</taxon>
        <taxon>Pseudomonadati</taxon>
        <taxon>Pseudomonadota</taxon>
        <taxon>Gammaproteobacteria</taxon>
        <taxon>Vibrionales</taxon>
        <taxon>Vibrionaceae</taxon>
        <taxon>Candidatus Photodesmus</taxon>
    </lineage>
</organism>
<evidence type="ECO:0000313" key="14">
    <source>
        <dbReference type="Proteomes" id="UP000053784"/>
    </source>
</evidence>
<dbReference type="Gene3D" id="1.10.600.10">
    <property type="entry name" value="Farnesyl Diphosphate Synthase"/>
    <property type="match status" value="1"/>
</dbReference>
<evidence type="ECO:0000256" key="6">
    <source>
        <dbReference type="ARBA" id="ARBA00051506"/>
    </source>
</evidence>
<dbReference type="GO" id="GO:0008299">
    <property type="term" value="P:isoprenoid biosynthetic process"/>
    <property type="evidence" value="ECO:0007669"/>
    <property type="project" value="InterPro"/>
</dbReference>
<evidence type="ECO:0000256" key="10">
    <source>
        <dbReference type="ARBA" id="ARBA00079637"/>
    </source>
</evidence>
<dbReference type="Pfam" id="PF00348">
    <property type="entry name" value="polyprenyl_synt"/>
    <property type="match status" value="1"/>
</dbReference>
<keyword evidence="4" id="KW-0479">Metal-binding</keyword>
<dbReference type="InterPro" id="IPR033749">
    <property type="entry name" value="Polyprenyl_synt_CS"/>
</dbReference>
<evidence type="ECO:0000256" key="3">
    <source>
        <dbReference type="ARBA" id="ARBA00022679"/>
    </source>
</evidence>
<dbReference type="SFLD" id="SFLDS00005">
    <property type="entry name" value="Isoprenoid_Synthase_Type_I"/>
    <property type="match status" value="1"/>
</dbReference>
<dbReference type="InterPro" id="IPR008949">
    <property type="entry name" value="Isoprenoid_synthase_dom_sf"/>
</dbReference>
<reference evidence="13 14" key="1">
    <citation type="submission" date="2014-03" db="EMBL/GenBank/DDBJ databases">
        <title>Selection and divergence in the genomes of co-occurring obligate luminous symbionts with specific hosts.</title>
        <authorList>
            <person name="Hendry T.A."/>
            <person name="de Wet J.R."/>
            <person name="Dunlap P.V."/>
        </authorList>
    </citation>
    <scope>NUCLEOTIDE SEQUENCE [LARGE SCALE GENOMIC DNA]</scope>
    <source>
        <strain evidence="13 14">Ppalp.1</strain>
    </source>
</reference>
<comment type="similarity">
    <text evidence="2 12">Belongs to the FPP/GGPP synthase family.</text>
</comment>
<dbReference type="EC" id="2.5.1.90" evidence="8"/>
<comment type="function">
    <text evidence="7">Supplies octaprenyl diphosphate, the precursor for the side chain of the isoprenoid quinones ubiquinone and menaquinone.</text>
</comment>
<dbReference type="PROSITE" id="PS00723">
    <property type="entry name" value="POLYPRENYL_SYNTHASE_1"/>
    <property type="match status" value="1"/>
</dbReference>
<dbReference type="PANTHER" id="PTHR12001:SF69">
    <property type="entry name" value="ALL TRANS-POLYPRENYL-DIPHOSPHATE SYNTHASE PDSS1"/>
    <property type="match status" value="1"/>
</dbReference>
<dbReference type="FunFam" id="1.10.600.10:FF:000002">
    <property type="entry name" value="Octaprenyl diphosphate synthase"/>
    <property type="match status" value="1"/>
</dbReference>
<accession>A0A084CM22</accession>
<sequence>MDFKAIQILTADDMAKVNKTIQTQLSSDVTLIKKIGLYVLNSGGKRLRPLLVILSTRALGYQGDAHTTSAAFIEFIHTATLLHDDVIDKSDTRRGKATVNTAFGNAASVLVGDFIYTRSFQMMTKLGSLRILELMSNVVNIIAEGEIQQLMHCNDPNTTEENYMKVIYSKTARLFEAAMQIGAILNNSPAEIEIALRNYGKHLGIAFQLTDDVIDCVDDLSEGKPTLPLLHTIRNSPPEKASLIREVIVEKTNGPDKLKEILTTIKQTGSLKYAKKKALIEVDKAIASLSVLPESEHKQALVMLAYAAVNQSSR</sequence>
<evidence type="ECO:0000256" key="11">
    <source>
        <dbReference type="ARBA" id="ARBA00083124"/>
    </source>
</evidence>
<comment type="caution">
    <text evidence="13">The sequence shown here is derived from an EMBL/GenBank/DDBJ whole genome shotgun (WGS) entry which is preliminary data.</text>
</comment>
<evidence type="ECO:0000256" key="5">
    <source>
        <dbReference type="ARBA" id="ARBA00022842"/>
    </source>
</evidence>
<gene>
    <name evidence="13" type="primary">ispB</name>
    <name evidence="13" type="ORF">CF67_09019</name>
</gene>
<dbReference type="SUPFAM" id="SSF48576">
    <property type="entry name" value="Terpenoid synthases"/>
    <property type="match status" value="1"/>
</dbReference>
<evidence type="ECO:0000256" key="2">
    <source>
        <dbReference type="ARBA" id="ARBA00006706"/>
    </source>
</evidence>
<proteinExistence type="inferred from homology"/>
<evidence type="ECO:0000256" key="8">
    <source>
        <dbReference type="ARBA" id="ARBA00066511"/>
    </source>
</evidence>